<evidence type="ECO:0000313" key="8">
    <source>
        <dbReference type="Proteomes" id="UP000675664"/>
    </source>
</evidence>
<dbReference type="Pfam" id="PF00389">
    <property type="entry name" value="2-Hacid_dh"/>
    <property type="match status" value="1"/>
</dbReference>
<proteinExistence type="inferred from homology"/>
<evidence type="ECO:0000313" key="7">
    <source>
        <dbReference type="EMBL" id="MBR0597840.1"/>
    </source>
</evidence>
<sequence>MIGYKVVITDREYESIENEISILGQIGASVFPYQLKSEKDIIRVAHDCDALITQHARITKKIIGHMDRCKIIARYATGIDTIDISSATEKDICVSNVEDYCTDEVSTHAVAMLLNLNRKLPLYHSSVSEGNWDYKSAAPLLSLRDSIVGIIGFGHISAAYLRKLRPFCGEIWVHSNHAEKGQVESLGGKLKSFDEIIVNADYITIHSPLTSKTKNLFQRNTFMAMKKSAFIINVSRGGLIHEEDLIWALEQGVIAGAALDVLQEEPPKKSNKLLTMKNVMLTPHSAWYSTASQNKLQKTVAEEVLRVLSGYFPKHLVNPEVKQNLKLKELHKEEKENESS</sequence>
<dbReference type="RefSeq" id="WP_227017968.1">
    <property type="nucleotide sequence ID" value="NZ_JAGSND010000004.1"/>
</dbReference>
<dbReference type="InterPro" id="IPR043322">
    <property type="entry name" value="CtBP"/>
</dbReference>
<dbReference type="InterPro" id="IPR036291">
    <property type="entry name" value="NAD(P)-bd_dom_sf"/>
</dbReference>
<dbReference type="InterPro" id="IPR006139">
    <property type="entry name" value="D-isomer_2_OHA_DH_cat_dom"/>
</dbReference>
<dbReference type="EMBL" id="JAGSND010000004">
    <property type="protein sequence ID" value="MBR0597840.1"/>
    <property type="molecule type" value="Genomic_DNA"/>
</dbReference>
<protein>
    <submittedName>
        <fullName evidence="7">C-terminal binding protein</fullName>
    </submittedName>
</protein>
<dbReference type="GO" id="GO:0016616">
    <property type="term" value="F:oxidoreductase activity, acting on the CH-OH group of donors, NAD or NADP as acceptor"/>
    <property type="evidence" value="ECO:0007669"/>
    <property type="project" value="InterPro"/>
</dbReference>
<dbReference type="PANTHER" id="PTHR43761:SF1">
    <property type="entry name" value="D-ISOMER SPECIFIC 2-HYDROXYACID DEHYDROGENASE CATALYTIC DOMAIN-CONTAINING PROTEIN-RELATED"/>
    <property type="match status" value="1"/>
</dbReference>
<gene>
    <name evidence="7" type="ORF">KCX82_08150</name>
</gene>
<feature type="domain" description="D-isomer specific 2-hydroxyacid dehydrogenase catalytic" evidence="5">
    <location>
        <begin position="17"/>
        <end position="318"/>
    </location>
</feature>
<keyword evidence="3" id="KW-0520">NAD</keyword>
<evidence type="ECO:0000256" key="4">
    <source>
        <dbReference type="RuleBase" id="RU003719"/>
    </source>
</evidence>
<dbReference type="SUPFAM" id="SSF51735">
    <property type="entry name" value="NAD(P)-binding Rossmann-fold domains"/>
    <property type="match status" value="1"/>
</dbReference>
<evidence type="ECO:0000259" key="5">
    <source>
        <dbReference type="Pfam" id="PF00389"/>
    </source>
</evidence>
<comment type="similarity">
    <text evidence="1 4">Belongs to the D-isomer specific 2-hydroxyacid dehydrogenase family.</text>
</comment>
<dbReference type="CDD" id="cd05299">
    <property type="entry name" value="CtBP_dh"/>
    <property type="match status" value="1"/>
</dbReference>
<reference evidence="7" key="2">
    <citation type="submission" date="2021-04" db="EMBL/GenBank/DDBJ databases">
        <authorList>
            <person name="Liu J."/>
        </authorList>
    </citation>
    <scope>NUCLEOTIDE SEQUENCE</scope>
    <source>
        <strain evidence="7">BAD-6</strain>
    </source>
</reference>
<dbReference type="PANTHER" id="PTHR43761">
    <property type="entry name" value="D-ISOMER SPECIFIC 2-HYDROXYACID DEHYDROGENASE FAMILY PROTEIN (AFU_ORTHOLOGUE AFUA_1G13630)"/>
    <property type="match status" value="1"/>
</dbReference>
<reference evidence="7" key="1">
    <citation type="submission" date="2021-04" db="EMBL/GenBank/DDBJ databases">
        <title>Sinoanaerobacter chloroacetimidivorans sp. nov., an obligate anaerobic bacterium isolated from anaerobic sludge.</title>
        <authorList>
            <person name="Bao Y."/>
        </authorList>
    </citation>
    <scope>NUCLEOTIDE SEQUENCE</scope>
    <source>
        <strain evidence="7">BAD-6</strain>
    </source>
</reference>
<keyword evidence="8" id="KW-1185">Reference proteome</keyword>
<keyword evidence="2 4" id="KW-0560">Oxidoreductase</keyword>
<dbReference type="InterPro" id="IPR006140">
    <property type="entry name" value="D-isomer_DH_NAD-bd"/>
</dbReference>
<evidence type="ECO:0000256" key="1">
    <source>
        <dbReference type="ARBA" id="ARBA00005854"/>
    </source>
</evidence>
<evidence type="ECO:0000256" key="2">
    <source>
        <dbReference type="ARBA" id="ARBA00023002"/>
    </source>
</evidence>
<dbReference type="Pfam" id="PF02826">
    <property type="entry name" value="2-Hacid_dh_C"/>
    <property type="match status" value="1"/>
</dbReference>
<comment type="caution">
    <text evidence="7">The sequence shown here is derived from an EMBL/GenBank/DDBJ whole genome shotgun (WGS) entry which is preliminary data.</text>
</comment>
<dbReference type="AlphaFoldDB" id="A0A8J7W242"/>
<accession>A0A8J7W242</accession>
<evidence type="ECO:0000259" key="6">
    <source>
        <dbReference type="Pfam" id="PF02826"/>
    </source>
</evidence>
<dbReference type="GO" id="GO:0003714">
    <property type="term" value="F:transcription corepressor activity"/>
    <property type="evidence" value="ECO:0007669"/>
    <property type="project" value="InterPro"/>
</dbReference>
<dbReference type="Gene3D" id="3.40.50.720">
    <property type="entry name" value="NAD(P)-binding Rossmann-like Domain"/>
    <property type="match status" value="2"/>
</dbReference>
<dbReference type="GO" id="GO:0051287">
    <property type="term" value="F:NAD binding"/>
    <property type="evidence" value="ECO:0007669"/>
    <property type="project" value="InterPro"/>
</dbReference>
<name>A0A8J7W242_9FIRM</name>
<dbReference type="Proteomes" id="UP000675664">
    <property type="component" value="Unassembled WGS sequence"/>
</dbReference>
<feature type="domain" description="D-isomer specific 2-hydroxyacid dehydrogenase NAD-binding" evidence="6">
    <location>
        <begin position="110"/>
        <end position="286"/>
    </location>
</feature>
<organism evidence="7 8">
    <name type="scientific">Sinanaerobacter chloroacetimidivorans</name>
    <dbReference type="NCBI Taxonomy" id="2818044"/>
    <lineage>
        <taxon>Bacteria</taxon>
        <taxon>Bacillati</taxon>
        <taxon>Bacillota</taxon>
        <taxon>Clostridia</taxon>
        <taxon>Peptostreptococcales</taxon>
        <taxon>Anaerovoracaceae</taxon>
        <taxon>Sinanaerobacter</taxon>
    </lineage>
</organism>
<dbReference type="InterPro" id="IPR050418">
    <property type="entry name" value="D-iso_2-hydroxyacid_DH_PdxB"/>
</dbReference>
<evidence type="ECO:0000256" key="3">
    <source>
        <dbReference type="ARBA" id="ARBA00023027"/>
    </source>
</evidence>
<dbReference type="SUPFAM" id="SSF52283">
    <property type="entry name" value="Formate/glycerate dehydrogenase catalytic domain-like"/>
    <property type="match status" value="1"/>
</dbReference>